<dbReference type="CDD" id="cd04301">
    <property type="entry name" value="NAT_SF"/>
    <property type="match status" value="1"/>
</dbReference>
<accession>A0A6J5ZBB5</accession>
<gene>
    <name evidence="3" type="ORF">UFOPK2731_01089</name>
    <name evidence="4" type="ORF">UFOPK3161_00977</name>
    <name evidence="2" type="ORF">UFOPK3962_00791</name>
    <name evidence="5" type="ORF">UFOPK4427_01262</name>
</gene>
<evidence type="ECO:0000313" key="3">
    <source>
        <dbReference type="EMBL" id="CAB4734701.1"/>
    </source>
</evidence>
<evidence type="ECO:0000313" key="2">
    <source>
        <dbReference type="EMBL" id="CAB4338718.1"/>
    </source>
</evidence>
<reference evidence="2" key="1">
    <citation type="submission" date="2020-05" db="EMBL/GenBank/DDBJ databases">
        <authorList>
            <person name="Chiriac C."/>
            <person name="Salcher M."/>
            <person name="Ghai R."/>
            <person name="Kavagutti S V."/>
        </authorList>
    </citation>
    <scope>NUCLEOTIDE SEQUENCE</scope>
</reference>
<dbReference type="Gene3D" id="3.40.630.30">
    <property type="match status" value="1"/>
</dbReference>
<organism evidence="2">
    <name type="scientific">freshwater metagenome</name>
    <dbReference type="NCBI Taxonomy" id="449393"/>
    <lineage>
        <taxon>unclassified sequences</taxon>
        <taxon>metagenomes</taxon>
        <taxon>ecological metagenomes</taxon>
    </lineage>
</organism>
<proteinExistence type="predicted"/>
<dbReference type="SUPFAM" id="SSF55729">
    <property type="entry name" value="Acyl-CoA N-acyltransferases (Nat)"/>
    <property type="match status" value="1"/>
</dbReference>
<evidence type="ECO:0000313" key="5">
    <source>
        <dbReference type="EMBL" id="CAB5153687.1"/>
    </source>
</evidence>
<name>A0A6J5ZBB5_9ZZZZ</name>
<feature type="domain" description="N-acetyltransferase" evidence="1">
    <location>
        <begin position="5"/>
        <end position="161"/>
    </location>
</feature>
<dbReference type="EMBL" id="CAFABC010000027">
    <property type="protein sequence ID" value="CAB4826949.1"/>
    <property type="molecule type" value="Genomic_DNA"/>
</dbReference>
<dbReference type="Pfam" id="PF00583">
    <property type="entry name" value="Acetyltransf_1"/>
    <property type="match status" value="1"/>
</dbReference>
<dbReference type="InterPro" id="IPR000182">
    <property type="entry name" value="GNAT_dom"/>
</dbReference>
<protein>
    <submittedName>
        <fullName evidence="2">Unannotated protein</fullName>
    </submittedName>
</protein>
<sequence>MPQNIACNELHADDWARLRDIRLKALLDSPHAYGGTYENEKLFDEARWRLDFDKQAFIVATVDGVDVAMMYVENLEGDFGATCWIGGCWSDPNHRGTGLMRAMFEFLDKQATARDWSVQGLGVWTDNDLAINAYEKLGFVEMGGPQPSSRQPGKFYQRMIRKTSGV</sequence>
<dbReference type="InterPro" id="IPR016181">
    <property type="entry name" value="Acyl_CoA_acyltransferase"/>
</dbReference>
<dbReference type="EMBL" id="CAESAH010000019">
    <property type="protein sequence ID" value="CAB4338718.1"/>
    <property type="molecule type" value="Genomic_DNA"/>
</dbReference>
<evidence type="ECO:0000259" key="1">
    <source>
        <dbReference type="PROSITE" id="PS51186"/>
    </source>
</evidence>
<dbReference type="EMBL" id="CAEZYO010000036">
    <property type="protein sequence ID" value="CAB4734701.1"/>
    <property type="molecule type" value="Genomic_DNA"/>
</dbReference>
<evidence type="ECO:0000313" key="4">
    <source>
        <dbReference type="EMBL" id="CAB4826949.1"/>
    </source>
</evidence>
<dbReference type="EMBL" id="CAFBRY010000059">
    <property type="protein sequence ID" value="CAB5153687.1"/>
    <property type="molecule type" value="Genomic_DNA"/>
</dbReference>
<dbReference type="PROSITE" id="PS51186">
    <property type="entry name" value="GNAT"/>
    <property type="match status" value="1"/>
</dbReference>
<dbReference type="GO" id="GO:0016747">
    <property type="term" value="F:acyltransferase activity, transferring groups other than amino-acyl groups"/>
    <property type="evidence" value="ECO:0007669"/>
    <property type="project" value="InterPro"/>
</dbReference>
<dbReference type="AlphaFoldDB" id="A0A6J5ZBB5"/>